<name>A0A443RBW6_9ACAR</name>
<comment type="similarity">
    <text evidence="10">Belongs to the ELO family.</text>
</comment>
<comment type="catalytic activity">
    <reaction evidence="10">
        <text>a very-long-chain acyl-CoA + malonyl-CoA + H(+) = a very-long-chain 3-oxoacyl-CoA + CO2 + CoA</text>
        <dbReference type="Rhea" id="RHEA:32727"/>
        <dbReference type="ChEBI" id="CHEBI:15378"/>
        <dbReference type="ChEBI" id="CHEBI:16526"/>
        <dbReference type="ChEBI" id="CHEBI:57287"/>
        <dbReference type="ChEBI" id="CHEBI:57384"/>
        <dbReference type="ChEBI" id="CHEBI:90725"/>
        <dbReference type="ChEBI" id="CHEBI:90736"/>
        <dbReference type="EC" id="2.3.1.199"/>
    </reaction>
</comment>
<dbReference type="GO" id="GO:0034625">
    <property type="term" value="P:fatty acid elongation, monounsaturated fatty acid"/>
    <property type="evidence" value="ECO:0007669"/>
    <property type="project" value="TreeGrafter"/>
</dbReference>
<protein>
    <recommendedName>
        <fullName evidence="10">Elongation of very long chain fatty acids protein</fullName>
        <ecNumber evidence="10">2.3.1.199</ecNumber>
    </recommendedName>
    <alternativeName>
        <fullName evidence="10">Very-long-chain 3-oxoacyl-CoA synthase</fullName>
    </alternativeName>
</protein>
<dbReference type="GO" id="GO:0005789">
    <property type="term" value="C:endoplasmic reticulum membrane"/>
    <property type="evidence" value="ECO:0007669"/>
    <property type="project" value="TreeGrafter"/>
</dbReference>
<evidence type="ECO:0000256" key="3">
    <source>
        <dbReference type="ARBA" id="ARBA00022679"/>
    </source>
</evidence>
<feature type="transmembrane region" description="Helical" evidence="10">
    <location>
        <begin position="90"/>
        <end position="110"/>
    </location>
</feature>
<dbReference type="InterPro" id="IPR002076">
    <property type="entry name" value="ELO_fam"/>
</dbReference>
<dbReference type="GO" id="GO:0034626">
    <property type="term" value="P:fatty acid elongation, polyunsaturated fatty acid"/>
    <property type="evidence" value="ECO:0007669"/>
    <property type="project" value="TreeGrafter"/>
</dbReference>
<dbReference type="GO" id="GO:0009922">
    <property type="term" value="F:fatty acid elongase activity"/>
    <property type="evidence" value="ECO:0007669"/>
    <property type="project" value="UniProtKB-EC"/>
</dbReference>
<evidence type="ECO:0000313" key="11">
    <source>
        <dbReference type="EMBL" id="RWS12774.1"/>
    </source>
</evidence>
<evidence type="ECO:0000256" key="2">
    <source>
        <dbReference type="ARBA" id="ARBA00022516"/>
    </source>
</evidence>
<comment type="subcellular location">
    <subcellularLocation>
        <location evidence="1">Membrane</location>
        <topology evidence="1">Multi-pass membrane protein</topology>
    </subcellularLocation>
</comment>
<keyword evidence="12" id="KW-1185">Reference proteome</keyword>
<dbReference type="AlphaFoldDB" id="A0A443RBW6"/>
<evidence type="ECO:0000256" key="8">
    <source>
        <dbReference type="ARBA" id="ARBA00023136"/>
    </source>
</evidence>
<dbReference type="Proteomes" id="UP000285301">
    <property type="component" value="Unassembled WGS sequence"/>
</dbReference>
<evidence type="ECO:0000256" key="9">
    <source>
        <dbReference type="ARBA" id="ARBA00023160"/>
    </source>
</evidence>
<keyword evidence="3 10" id="KW-0808">Transferase</keyword>
<evidence type="ECO:0000256" key="4">
    <source>
        <dbReference type="ARBA" id="ARBA00022692"/>
    </source>
</evidence>
<keyword evidence="2 10" id="KW-0444">Lipid biosynthesis</keyword>
<keyword evidence="7 10" id="KW-0443">Lipid metabolism</keyword>
<evidence type="ECO:0000256" key="7">
    <source>
        <dbReference type="ARBA" id="ARBA00023098"/>
    </source>
</evidence>
<evidence type="ECO:0000313" key="12">
    <source>
        <dbReference type="Proteomes" id="UP000285301"/>
    </source>
</evidence>
<keyword evidence="6 10" id="KW-1133">Transmembrane helix</keyword>
<evidence type="ECO:0000256" key="1">
    <source>
        <dbReference type="ARBA" id="ARBA00004141"/>
    </source>
</evidence>
<comment type="caution">
    <text evidence="11">The sequence shown here is derived from an EMBL/GenBank/DDBJ whole genome shotgun (WGS) entry which is preliminary data.</text>
</comment>
<dbReference type="GO" id="GO:0019367">
    <property type="term" value="P:fatty acid elongation, saturated fatty acid"/>
    <property type="evidence" value="ECO:0007669"/>
    <property type="project" value="TreeGrafter"/>
</dbReference>
<reference evidence="11 12" key="1">
    <citation type="journal article" date="2018" name="Gigascience">
        <title>Genomes of trombidid mites reveal novel predicted allergens and laterally-transferred genes associated with secondary metabolism.</title>
        <authorList>
            <person name="Dong X."/>
            <person name="Chaisiri K."/>
            <person name="Xia D."/>
            <person name="Armstrong S.D."/>
            <person name="Fang Y."/>
            <person name="Donnelly M.J."/>
            <person name="Kadowaki T."/>
            <person name="McGarry J.W."/>
            <person name="Darby A.C."/>
            <person name="Makepeace B.L."/>
        </authorList>
    </citation>
    <scope>NUCLEOTIDE SEQUENCE [LARGE SCALE GENOMIC DNA]</scope>
    <source>
        <strain evidence="11">UoL-WK</strain>
    </source>
</reference>
<keyword evidence="5 10" id="KW-0276">Fatty acid metabolism</keyword>
<keyword evidence="9 10" id="KW-0275">Fatty acid biosynthesis</keyword>
<feature type="transmembrane region" description="Helical" evidence="10">
    <location>
        <begin position="146"/>
        <end position="168"/>
    </location>
</feature>
<keyword evidence="4 10" id="KW-0812">Transmembrane</keyword>
<evidence type="ECO:0000256" key="6">
    <source>
        <dbReference type="ARBA" id="ARBA00022989"/>
    </source>
</evidence>
<gene>
    <name evidence="11" type="ORF">B4U79_14660</name>
</gene>
<evidence type="ECO:0000256" key="10">
    <source>
        <dbReference type="RuleBase" id="RU361115"/>
    </source>
</evidence>
<organism evidence="11 12">
    <name type="scientific">Dinothrombium tinctorium</name>
    <dbReference type="NCBI Taxonomy" id="1965070"/>
    <lineage>
        <taxon>Eukaryota</taxon>
        <taxon>Metazoa</taxon>
        <taxon>Ecdysozoa</taxon>
        <taxon>Arthropoda</taxon>
        <taxon>Chelicerata</taxon>
        <taxon>Arachnida</taxon>
        <taxon>Acari</taxon>
        <taxon>Acariformes</taxon>
        <taxon>Trombidiformes</taxon>
        <taxon>Prostigmata</taxon>
        <taxon>Anystina</taxon>
        <taxon>Parasitengona</taxon>
        <taxon>Trombidioidea</taxon>
        <taxon>Trombidiidae</taxon>
        <taxon>Dinothrombium</taxon>
    </lineage>
</organism>
<proteinExistence type="inferred from homology"/>
<evidence type="ECO:0000256" key="5">
    <source>
        <dbReference type="ARBA" id="ARBA00022832"/>
    </source>
</evidence>
<dbReference type="EMBL" id="NCKU01001209">
    <property type="protein sequence ID" value="RWS12774.1"/>
    <property type="molecule type" value="Genomic_DNA"/>
</dbReference>
<dbReference type="GO" id="GO:0042761">
    <property type="term" value="P:very long-chain fatty acid biosynthetic process"/>
    <property type="evidence" value="ECO:0007669"/>
    <property type="project" value="TreeGrafter"/>
</dbReference>
<dbReference type="OrthoDB" id="434092at2759"/>
<feature type="transmembrane region" description="Helical" evidence="10">
    <location>
        <begin position="208"/>
        <end position="229"/>
    </location>
</feature>
<accession>A0A443RBW6</accession>
<dbReference type="EC" id="2.3.1.199" evidence="10"/>
<sequence length="257" mass="29767">MSRVLYSTTEIYEWLMSKAGNSLTDQFPQKVNVIIYVRHAIVDLATDGQPISNTVNHFFGGSITYLSGKYSFICQPIDYTSDFSMKFVRLGWWFLLLKIAEFTDTIFFVLRKKYSQISALHVVHHSLVAWGVWIGLKFGAGGHNAFFPFINCGVHMIMYTYYCLSALGPKVRKYLWWKKYLTILQMVQFVVVIIHACIPLFIDCGFNPMFAYLLIAHAVLFYIMFYNFYTNAYSSKKSVLESNYTNNNSYDSDCHSK</sequence>
<feature type="transmembrane region" description="Helical" evidence="10">
    <location>
        <begin position="122"/>
        <end position="140"/>
    </location>
</feature>
<dbReference type="PANTHER" id="PTHR11157">
    <property type="entry name" value="FATTY ACID ACYL TRANSFERASE-RELATED"/>
    <property type="match status" value="1"/>
</dbReference>
<dbReference type="PANTHER" id="PTHR11157:SF69">
    <property type="entry name" value="ELONGATION OF VERY LONG CHAIN FATTY ACIDS PROTEIN 7"/>
    <property type="match status" value="1"/>
</dbReference>
<dbReference type="GO" id="GO:0030148">
    <property type="term" value="P:sphingolipid biosynthetic process"/>
    <property type="evidence" value="ECO:0007669"/>
    <property type="project" value="TreeGrafter"/>
</dbReference>
<keyword evidence="8 10" id="KW-0472">Membrane</keyword>
<dbReference type="Pfam" id="PF01151">
    <property type="entry name" value="ELO"/>
    <property type="match status" value="1"/>
</dbReference>
<feature type="transmembrane region" description="Helical" evidence="10">
    <location>
        <begin position="180"/>
        <end position="202"/>
    </location>
</feature>